<dbReference type="Gene3D" id="1.20.1070.10">
    <property type="entry name" value="Rhodopsin 7-helix transmembrane proteins"/>
    <property type="match status" value="1"/>
</dbReference>
<feature type="transmembrane region" description="Helical" evidence="1">
    <location>
        <begin position="128"/>
        <end position="155"/>
    </location>
</feature>
<evidence type="ECO:0000256" key="1">
    <source>
        <dbReference type="SAM" id="Phobius"/>
    </source>
</evidence>
<dbReference type="PANTHER" id="PTHR31552:SF8">
    <property type="entry name" value="SERPENTINE RECEPTOR CLASS GAMMA"/>
    <property type="match status" value="1"/>
</dbReference>
<name>A0A915ER76_9BILA</name>
<dbReference type="AlphaFoldDB" id="A0A915ER76"/>
<keyword evidence="1" id="KW-1133">Transmembrane helix</keyword>
<feature type="transmembrane region" description="Helical" evidence="1">
    <location>
        <begin position="175"/>
        <end position="192"/>
    </location>
</feature>
<keyword evidence="1" id="KW-0812">Transmembrane</keyword>
<dbReference type="Proteomes" id="UP000887574">
    <property type="component" value="Unplaced"/>
</dbReference>
<proteinExistence type="predicted"/>
<evidence type="ECO:0000313" key="3">
    <source>
        <dbReference type="WBParaSite" id="jg8627"/>
    </source>
</evidence>
<evidence type="ECO:0000313" key="2">
    <source>
        <dbReference type="Proteomes" id="UP000887574"/>
    </source>
</evidence>
<dbReference type="PANTHER" id="PTHR31552">
    <property type="entry name" value="SERPENTINE RECEPTOR CLASS GAMMA"/>
    <property type="match status" value="1"/>
</dbReference>
<keyword evidence="1" id="KW-0472">Membrane</keyword>
<dbReference type="WBParaSite" id="jg8627">
    <property type="protein sequence ID" value="jg8627"/>
    <property type="gene ID" value="jg8627"/>
</dbReference>
<keyword evidence="2" id="KW-1185">Reference proteome</keyword>
<dbReference type="Pfam" id="PF10323">
    <property type="entry name" value="7TM_GPCR_Srv"/>
    <property type="match status" value="1"/>
</dbReference>
<sequence length="232" mass="26800">MRCAPIKMPKLGHSNKSPSNEIWKYFLPVAVIVIFVLPLPFTYQLLSHDFFVRLQQDNYTFTLDFHRLPGVTYWEPSYRAAFSAVLFCIICGILNLLTIWAYNRSIPKQNKQILNKSQKEEQKIESRLTIYAMITFAAQFANALFMILVCISATIFDFDSMFLPVFTQLPWVNDLTTIALNAWVLLWASTNVRQQIAKELKMEKWPIIGAFVLRRTTTATMVMSYSVAVTHP</sequence>
<accession>A0A915ER76</accession>
<reference evidence="3" key="1">
    <citation type="submission" date="2022-11" db="UniProtKB">
        <authorList>
            <consortium name="WormBaseParasite"/>
        </authorList>
    </citation>
    <scope>IDENTIFICATION</scope>
</reference>
<protein>
    <submittedName>
        <fullName evidence="3">Serpentine receptor class gamma</fullName>
    </submittedName>
</protein>
<dbReference type="SUPFAM" id="SSF81321">
    <property type="entry name" value="Family A G protein-coupled receptor-like"/>
    <property type="match status" value="1"/>
</dbReference>
<feature type="transmembrane region" description="Helical" evidence="1">
    <location>
        <begin position="80"/>
        <end position="102"/>
    </location>
</feature>
<feature type="transmembrane region" description="Helical" evidence="1">
    <location>
        <begin position="25"/>
        <end position="46"/>
    </location>
</feature>
<dbReference type="InterPro" id="IPR019426">
    <property type="entry name" value="7TM_GPCR_serpentine_rcpt_Srv"/>
</dbReference>
<organism evidence="2 3">
    <name type="scientific">Ditylenchus dipsaci</name>
    <dbReference type="NCBI Taxonomy" id="166011"/>
    <lineage>
        <taxon>Eukaryota</taxon>
        <taxon>Metazoa</taxon>
        <taxon>Ecdysozoa</taxon>
        <taxon>Nematoda</taxon>
        <taxon>Chromadorea</taxon>
        <taxon>Rhabditida</taxon>
        <taxon>Tylenchina</taxon>
        <taxon>Tylenchomorpha</taxon>
        <taxon>Sphaerularioidea</taxon>
        <taxon>Anguinidae</taxon>
        <taxon>Anguininae</taxon>
        <taxon>Ditylenchus</taxon>
    </lineage>
</organism>